<accession>E3KYA6</accession>
<dbReference type="OrthoDB" id="2508824at2759"/>
<dbReference type="GeneID" id="10547017"/>
<dbReference type="AlphaFoldDB" id="E3KYA6"/>
<evidence type="ECO:0000313" key="3">
    <source>
        <dbReference type="Proteomes" id="UP000008783"/>
    </source>
</evidence>
<keyword evidence="1" id="KW-0732">Signal</keyword>
<dbReference type="HOGENOM" id="CLU_140512_0_0_1"/>
<protein>
    <submittedName>
        <fullName evidence="2">Uncharacterized protein</fullName>
    </submittedName>
</protein>
<keyword evidence="3" id="KW-1185">Reference proteome</keyword>
<reference evidence="3" key="2">
    <citation type="journal article" date="2011" name="Proc. Natl. Acad. Sci. U.S.A.">
        <title>Obligate biotrophy features unraveled by the genomic analysis of rust fungi.</title>
        <authorList>
            <person name="Duplessis S."/>
            <person name="Cuomo C.A."/>
            <person name="Lin Y.-C."/>
            <person name="Aerts A."/>
            <person name="Tisserant E."/>
            <person name="Veneault-Fourrey C."/>
            <person name="Joly D.L."/>
            <person name="Hacquard S."/>
            <person name="Amselem J."/>
            <person name="Cantarel B.L."/>
            <person name="Chiu R."/>
            <person name="Coutinho P.M."/>
            <person name="Feau N."/>
            <person name="Field M."/>
            <person name="Frey P."/>
            <person name="Gelhaye E."/>
            <person name="Goldberg J."/>
            <person name="Grabherr M.G."/>
            <person name="Kodira C.D."/>
            <person name="Kohler A."/>
            <person name="Kuees U."/>
            <person name="Lindquist E.A."/>
            <person name="Lucas S.M."/>
            <person name="Mago R."/>
            <person name="Mauceli E."/>
            <person name="Morin E."/>
            <person name="Murat C."/>
            <person name="Pangilinan J.L."/>
            <person name="Park R."/>
            <person name="Pearson M."/>
            <person name="Quesneville H."/>
            <person name="Rouhier N."/>
            <person name="Sakthikumar S."/>
            <person name="Salamov A.A."/>
            <person name="Schmutz J."/>
            <person name="Selles B."/>
            <person name="Shapiro H."/>
            <person name="Tanguay P."/>
            <person name="Tuskan G.A."/>
            <person name="Henrissat B."/>
            <person name="Van de Peer Y."/>
            <person name="Rouze P."/>
            <person name="Ellis J.G."/>
            <person name="Dodds P.N."/>
            <person name="Schein J.E."/>
            <person name="Zhong S."/>
            <person name="Hamelin R.C."/>
            <person name="Grigoriev I.V."/>
            <person name="Szabo L.J."/>
            <person name="Martin F."/>
        </authorList>
    </citation>
    <scope>NUCLEOTIDE SEQUENCE [LARGE SCALE GENOMIC DNA]</scope>
    <source>
        <strain evidence="3">CRL 75-36-700-3 / race SCCL</strain>
    </source>
</reference>
<proteinExistence type="predicted"/>
<gene>
    <name evidence="2" type="ORF">PGTG_15476</name>
</gene>
<evidence type="ECO:0000313" key="2">
    <source>
        <dbReference type="EMBL" id="EFP89297.1"/>
    </source>
</evidence>
<dbReference type="KEGG" id="pgr:PGTG_15476"/>
<dbReference type="RefSeq" id="XP_003333716.1">
    <property type="nucleotide sequence ID" value="XM_003333668.1"/>
</dbReference>
<sequence length="164" mass="18372">MKMCFAELLFCLASHLTFNLATGMITQWECARLCSPKYSNIRVYDANGAECGLIHKCSGGMSHGKCKQFRQMDMGYCNSCTGIHMMFQEKDCPLELKLQDHCDTHPCQTTAIQGSNVEHGSNQHNSHQEFCSLNAIKINEISFVLQLKCYYNPTTMTHLCATGG</sequence>
<organism evidence="2 3">
    <name type="scientific">Puccinia graminis f. sp. tritici (strain CRL 75-36-700-3 / race SCCL)</name>
    <name type="common">Black stem rust fungus</name>
    <dbReference type="NCBI Taxonomy" id="418459"/>
    <lineage>
        <taxon>Eukaryota</taxon>
        <taxon>Fungi</taxon>
        <taxon>Dikarya</taxon>
        <taxon>Basidiomycota</taxon>
        <taxon>Pucciniomycotina</taxon>
        <taxon>Pucciniomycetes</taxon>
        <taxon>Pucciniales</taxon>
        <taxon>Pucciniaceae</taxon>
        <taxon>Puccinia</taxon>
    </lineage>
</organism>
<feature type="chain" id="PRO_5003174019" evidence="1">
    <location>
        <begin position="24"/>
        <end position="164"/>
    </location>
</feature>
<dbReference type="VEuPathDB" id="FungiDB:PGTG_15476"/>
<dbReference type="InParanoid" id="E3KYA6"/>
<reference key="1">
    <citation type="submission" date="2007-01" db="EMBL/GenBank/DDBJ databases">
        <title>The Genome Sequence of Puccinia graminis f. sp. tritici Strain CRL 75-36-700-3.</title>
        <authorList>
            <consortium name="The Broad Institute Genome Sequencing Platform"/>
            <person name="Birren B."/>
            <person name="Lander E."/>
            <person name="Galagan J."/>
            <person name="Nusbaum C."/>
            <person name="Devon K."/>
            <person name="Cuomo C."/>
            <person name="Jaffe D."/>
            <person name="Butler J."/>
            <person name="Alvarez P."/>
            <person name="Gnerre S."/>
            <person name="Grabherr M."/>
            <person name="Mauceli E."/>
            <person name="Brockman W."/>
            <person name="Young S."/>
            <person name="LaButti K."/>
            <person name="Sykes S."/>
            <person name="DeCaprio D."/>
            <person name="Crawford M."/>
            <person name="Koehrsen M."/>
            <person name="Engels R."/>
            <person name="Montgomery P."/>
            <person name="Pearson M."/>
            <person name="Howarth C."/>
            <person name="Larson L."/>
            <person name="White J."/>
            <person name="Zeng Q."/>
            <person name="Kodira C."/>
            <person name="Yandava C."/>
            <person name="Alvarado L."/>
            <person name="O'Leary S."/>
            <person name="Szabo L."/>
            <person name="Dean R."/>
            <person name="Schein J."/>
        </authorList>
    </citation>
    <scope>NUCLEOTIDE SEQUENCE</scope>
    <source>
        <strain>CRL 75-36-700-3</strain>
    </source>
</reference>
<evidence type="ECO:0000256" key="1">
    <source>
        <dbReference type="SAM" id="SignalP"/>
    </source>
</evidence>
<dbReference type="EMBL" id="DS178321">
    <property type="protein sequence ID" value="EFP89297.1"/>
    <property type="molecule type" value="Genomic_DNA"/>
</dbReference>
<name>E3KYA6_PUCGT</name>
<dbReference type="Proteomes" id="UP000008783">
    <property type="component" value="Unassembled WGS sequence"/>
</dbReference>
<feature type="signal peptide" evidence="1">
    <location>
        <begin position="1"/>
        <end position="23"/>
    </location>
</feature>